<keyword evidence="3" id="KW-1003">Cell membrane</keyword>
<dbReference type="PANTHER" id="PTHR11923:SF88">
    <property type="entry name" value="DEBRIS BUSTER, ISOFORM D"/>
    <property type="match status" value="1"/>
</dbReference>
<evidence type="ECO:0000256" key="11">
    <source>
        <dbReference type="SAM" id="Phobius"/>
    </source>
</evidence>
<dbReference type="AlphaFoldDB" id="A0AAN9Y6B0"/>
<evidence type="ECO:0000256" key="10">
    <source>
        <dbReference type="PIRSR" id="PIRSR605428-52"/>
    </source>
</evidence>
<comment type="caution">
    <text evidence="12">The sequence shown here is derived from an EMBL/GenBank/DDBJ whole genome shotgun (WGS) entry which is preliminary data.</text>
</comment>
<feature type="disulfide bond" evidence="10">
    <location>
        <begin position="224"/>
        <end position="229"/>
    </location>
</feature>
<feature type="disulfide bond" evidence="10">
    <location>
        <begin position="154"/>
        <end position="222"/>
    </location>
</feature>
<dbReference type="GO" id="GO:0005044">
    <property type="term" value="F:scavenger receptor activity"/>
    <property type="evidence" value="ECO:0007669"/>
    <property type="project" value="TreeGrafter"/>
</dbReference>
<dbReference type="GO" id="GO:0005737">
    <property type="term" value="C:cytoplasm"/>
    <property type="evidence" value="ECO:0007669"/>
    <property type="project" value="TreeGrafter"/>
</dbReference>
<feature type="transmembrane region" description="Helical" evidence="11">
    <location>
        <begin position="349"/>
        <end position="367"/>
    </location>
</feature>
<evidence type="ECO:0000256" key="5">
    <source>
        <dbReference type="ARBA" id="ARBA00022989"/>
    </source>
</evidence>
<organism evidence="12 13">
    <name type="scientific">Parthenolecanium corni</name>
    <dbReference type="NCBI Taxonomy" id="536013"/>
    <lineage>
        <taxon>Eukaryota</taxon>
        <taxon>Metazoa</taxon>
        <taxon>Ecdysozoa</taxon>
        <taxon>Arthropoda</taxon>
        <taxon>Hexapoda</taxon>
        <taxon>Insecta</taxon>
        <taxon>Pterygota</taxon>
        <taxon>Neoptera</taxon>
        <taxon>Paraneoptera</taxon>
        <taxon>Hemiptera</taxon>
        <taxon>Sternorrhyncha</taxon>
        <taxon>Coccoidea</taxon>
        <taxon>Coccidae</taxon>
        <taxon>Parthenolecanium</taxon>
    </lineage>
</organism>
<comment type="subcellular location">
    <subcellularLocation>
        <location evidence="1">Cell membrane</location>
        <topology evidence="1">Multi-pass membrane protein</topology>
    </subcellularLocation>
</comment>
<keyword evidence="4 11" id="KW-0812">Transmembrane</keyword>
<evidence type="ECO:0000313" key="13">
    <source>
        <dbReference type="Proteomes" id="UP001367676"/>
    </source>
</evidence>
<evidence type="ECO:0000256" key="4">
    <source>
        <dbReference type="ARBA" id="ARBA00022692"/>
    </source>
</evidence>
<dbReference type="EMBL" id="JBBCAQ010000010">
    <property type="protein sequence ID" value="KAK7601443.1"/>
    <property type="molecule type" value="Genomic_DNA"/>
</dbReference>
<dbReference type="GO" id="GO:0005886">
    <property type="term" value="C:plasma membrane"/>
    <property type="evidence" value="ECO:0007669"/>
    <property type="project" value="UniProtKB-SubCell"/>
</dbReference>
<keyword evidence="7 10" id="KW-1015">Disulfide bond</keyword>
<keyword evidence="8" id="KW-0675">Receptor</keyword>
<protein>
    <recommendedName>
        <fullName evidence="14">Scavenger receptor class B member 1</fullName>
    </recommendedName>
</protein>
<evidence type="ECO:0000256" key="2">
    <source>
        <dbReference type="ARBA" id="ARBA00010532"/>
    </source>
</evidence>
<keyword evidence="6 11" id="KW-0472">Membrane</keyword>
<keyword evidence="9" id="KW-0325">Glycoprotein</keyword>
<proteinExistence type="inferred from homology"/>
<evidence type="ECO:0000256" key="6">
    <source>
        <dbReference type="ARBA" id="ARBA00023136"/>
    </source>
</evidence>
<evidence type="ECO:0000256" key="8">
    <source>
        <dbReference type="ARBA" id="ARBA00023170"/>
    </source>
</evidence>
<dbReference type="PRINTS" id="PR01609">
    <property type="entry name" value="CD36FAMILY"/>
</dbReference>
<dbReference type="PANTHER" id="PTHR11923">
    <property type="entry name" value="SCAVENGER RECEPTOR CLASS B TYPE-1 SR-B1"/>
    <property type="match status" value="1"/>
</dbReference>
<comment type="similarity">
    <text evidence="2">Belongs to the CD36 family.</text>
</comment>
<evidence type="ECO:0000256" key="3">
    <source>
        <dbReference type="ARBA" id="ARBA00022475"/>
    </source>
</evidence>
<dbReference type="InterPro" id="IPR005428">
    <property type="entry name" value="CD36/SCARB1/SNMP1"/>
</dbReference>
<feature type="disulfide bond" evidence="10">
    <location>
        <begin position="184"/>
        <end position="240"/>
    </location>
</feature>
<evidence type="ECO:0000256" key="7">
    <source>
        <dbReference type="ARBA" id="ARBA00023157"/>
    </source>
</evidence>
<evidence type="ECO:0000313" key="12">
    <source>
        <dbReference type="EMBL" id="KAK7601443.1"/>
    </source>
</evidence>
<keyword evidence="13" id="KW-1185">Reference proteome</keyword>
<dbReference type="Proteomes" id="UP001367676">
    <property type="component" value="Unassembled WGS sequence"/>
</dbReference>
<reference evidence="12 13" key="1">
    <citation type="submission" date="2024-03" db="EMBL/GenBank/DDBJ databases">
        <title>Adaptation during the transition from Ophiocordyceps entomopathogen to insect associate is accompanied by gene loss and intensified selection.</title>
        <authorList>
            <person name="Ward C.M."/>
            <person name="Onetto C.A."/>
            <person name="Borneman A.R."/>
        </authorList>
    </citation>
    <scope>NUCLEOTIDE SEQUENCE [LARGE SCALE GENOMIC DNA]</scope>
    <source>
        <strain evidence="12">AWRI1</strain>
        <tissue evidence="12">Single Adult Female</tissue>
    </source>
</reference>
<evidence type="ECO:0008006" key="14">
    <source>
        <dbReference type="Google" id="ProtNLM"/>
    </source>
</evidence>
<dbReference type="Pfam" id="PF01130">
    <property type="entry name" value="CD36"/>
    <property type="match status" value="1"/>
</dbReference>
<evidence type="ECO:0000256" key="9">
    <source>
        <dbReference type="ARBA" id="ARBA00023180"/>
    </source>
</evidence>
<accession>A0AAN9Y6B0</accession>
<evidence type="ECO:0000256" key="1">
    <source>
        <dbReference type="ARBA" id="ARBA00004651"/>
    </source>
</evidence>
<sequence length="427" mass="48480">MEKVNTRFYDNGTLAFQHYKILQYMPELSIPGGEDMKFIVPNIPLLTVTTMANNLKPLVRTGLSLFLRMVGSDPFKTVTIHDFLSGYDDTLTSIANSYFPQNKRPPRKMGLFLSRNGTLVDKATIFTGDKGWENFGYMDRLNGLDTLPYWEPPCNSINGSEGSLFPPRDVTKSDIVYLYDKDLCRLWRMQYREDTMKQGIPVGVYTPADDMFTPEEYGNSSCFCGGFECPPRGLQSISPCQFDAPLYLSFPHFLNADPSLLNAVEGLTPDKEKHESFIKINSKLGVPLEARIRVQLNIMVEKSNMYVVRQFPPMVFPIMWLEEGVEELPPHLQILIYLSTTFADNVVPYLLYGLIGFGGLLLVGVFLKTYKSYIFTQENVELGKRTLRRGSSFFVGGQSKLLMMRDSYTLLQSPLQESTETEQESST</sequence>
<gene>
    <name evidence="12" type="ORF">V9T40_008884</name>
</gene>
<name>A0AAN9Y6B0_9HEMI</name>
<keyword evidence="5 11" id="KW-1133">Transmembrane helix</keyword>
<dbReference type="PRINTS" id="PR01610">
    <property type="entry name" value="CD36ANTIGEN"/>
</dbReference>
<dbReference type="InterPro" id="IPR002159">
    <property type="entry name" value="CD36_fam"/>
</dbReference>